<feature type="transmembrane region" description="Helical" evidence="1">
    <location>
        <begin position="181"/>
        <end position="200"/>
    </location>
</feature>
<protein>
    <submittedName>
        <fullName evidence="2">Uncharacterized protein</fullName>
    </submittedName>
</protein>
<keyword evidence="1" id="KW-0472">Membrane</keyword>
<dbReference type="Proteomes" id="UP000014568">
    <property type="component" value="Unassembled WGS sequence"/>
</dbReference>
<dbReference type="HOGENOM" id="CLU_1118292_0_0_6"/>
<keyword evidence="1" id="KW-0812">Transmembrane</keyword>
<sequence length="248" mass="28960">MNETIDLLKFAIESASPLVIIICCVFFIGYKARSILYFSLEMKDLARKRLIQKHEEYIKFDKDIFSTSLLQGNYKRLCEQSQVQALIGCHLCTPQIATYILSRQDIINTIRKYHRIKSEITINGVDLVPKVKMGKFRIWFNVAMGFVFYMILAMSAFLPLFIPALNSIYDQPLTLNFDWKIIIGLFFYTITSMIFALIILNESLKPKLAKEFCNLPRYVKVTKYTYICKKKLSHSDAYSLIFIQKYSQ</sequence>
<evidence type="ECO:0000256" key="1">
    <source>
        <dbReference type="SAM" id="Phobius"/>
    </source>
</evidence>
<feature type="transmembrane region" description="Helical" evidence="1">
    <location>
        <begin position="138"/>
        <end position="161"/>
    </location>
</feature>
<feature type="transmembrane region" description="Helical" evidence="1">
    <location>
        <begin position="18"/>
        <end position="40"/>
    </location>
</feature>
<evidence type="ECO:0000313" key="2">
    <source>
        <dbReference type="EMBL" id="EPF74632.1"/>
    </source>
</evidence>
<accession>S3N492</accession>
<reference evidence="2 3" key="1">
    <citation type="submission" date="2013-06" db="EMBL/GenBank/DDBJ databases">
        <title>The Genome Sequence of Acinetobacter rudis CIP 110305.</title>
        <authorList>
            <consortium name="The Broad Institute Genome Sequencing Platform"/>
            <consortium name="The Broad Institute Genome Sequencing Center for Infectious Disease"/>
            <person name="Cerqueira G."/>
            <person name="Feldgarden M."/>
            <person name="Courvalin P."/>
            <person name="Perichon B."/>
            <person name="Grillot-Courvalin C."/>
            <person name="Clermont D."/>
            <person name="Rocha E."/>
            <person name="Yoon E.-J."/>
            <person name="Nemec A."/>
            <person name="Young S.K."/>
            <person name="Zeng Q."/>
            <person name="Gargeya S."/>
            <person name="Fitzgerald M."/>
            <person name="Abouelleil A."/>
            <person name="Alvarado L."/>
            <person name="Berlin A.M."/>
            <person name="Chapman S.B."/>
            <person name="Dewar J."/>
            <person name="Goldberg J."/>
            <person name="Griggs A."/>
            <person name="Gujja S."/>
            <person name="Hansen M."/>
            <person name="Howarth C."/>
            <person name="Imamovic A."/>
            <person name="Larimer J."/>
            <person name="McCowan C."/>
            <person name="Murphy C."/>
            <person name="Pearson M."/>
            <person name="Priest M."/>
            <person name="Roberts A."/>
            <person name="Saif S."/>
            <person name="Shea T."/>
            <person name="Sykes S."/>
            <person name="Wortman J."/>
            <person name="Nusbaum C."/>
            <person name="Birren B."/>
        </authorList>
    </citation>
    <scope>NUCLEOTIDE SEQUENCE [LARGE SCALE GENOMIC DNA]</scope>
    <source>
        <strain evidence="2 3">CIP 110305</strain>
    </source>
</reference>
<gene>
    <name evidence="2" type="ORF">F945_01399</name>
</gene>
<name>S3N492_9GAMM</name>
<proteinExistence type="predicted"/>
<dbReference type="RefSeq" id="WP_016655808.1">
    <property type="nucleotide sequence ID" value="NZ_KE340352.1"/>
</dbReference>
<comment type="caution">
    <text evidence="2">The sequence shown here is derived from an EMBL/GenBank/DDBJ whole genome shotgun (WGS) entry which is preliminary data.</text>
</comment>
<evidence type="ECO:0000313" key="3">
    <source>
        <dbReference type="Proteomes" id="UP000014568"/>
    </source>
</evidence>
<dbReference type="STRING" id="632955.GCA_000829675_00984"/>
<dbReference type="OrthoDB" id="10001804at2"/>
<dbReference type="EMBL" id="ATGI01000017">
    <property type="protein sequence ID" value="EPF74632.1"/>
    <property type="molecule type" value="Genomic_DNA"/>
</dbReference>
<keyword evidence="1" id="KW-1133">Transmembrane helix</keyword>
<dbReference type="AlphaFoldDB" id="S3N492"/>
<keyword evidence="3" id="KW-1185">Reference proteome</keyword>
<organism evidence="2 3">
    <name type="scientific">Acinetobacter rudis CIP 110305</name>
    <dbReference type="NCBI Taxonomy" id="421052"/>
    <lineage>
        <taxon>Bacteria</taxon>
        <taxon>Pseudomonadati</taxon>
        <taxon>Pseudomonadota</taxon>
        <taxon>Gammaproteobacteria</taxon>
        <taxon>Moraxellales</taxon>
        <taxon>Moraxellaceae</taxon>
        <taxon>Acinetobacter</taxon>
    </lineage>
</organism>
<dbReference type="PATRIC" id="fig|421052.3.peg.1362"/>